<dbReference type="InterPro" id="IPR023393">
    <property type="entry name" value="START-like_dom_sf"/>
</dbReference>
<comment type="similarity">
    <text evidence="1">Belongs to the AHA1 family.</text>
</comment>
<evidence type="ECO:0000256" key="1">
    <source>
        <dbReference type="ARBA" id="ARBA00006817"/>
    </source>
</evidence>
<reference evidence="4" key="1">
    <citation type="journal article" date="2019" name="Int. J. Syst. Evol. Microbiol.">
        <title>The Global Catalogue of Microorganisms (GCM) 10K type strain sequencing project: providing services to taxonomists for standard genome sequencing and annotation.</title>
        <authorList>
            <consortium name="The Broad Institute Genomics Platform"/>
            <consortium name="The Broad Institute Genome Sequencing Center for Infectious Disease"/>
            <person name="Wu L."/>
            <person name="Ma J."/>
        </authorList>
    </citation>
    <scope>NUCLEOTIDE SEQUENCE [LARGE SCALE GENOMIC DNA]</scope>
    <source>
        <strain evidence="4">JCM 16540</strain>
    </source>
</reference>
<organism evidence="3 4">
    <name type="scientific">Microlunatus spumicola</name>
    <dbReference type="NCBI Taxonomy" id="81499"/>
    <lineage>
        <taxon>Bacteria</taxon>
        <taxon>Bacillati</taxon>
        <taxon>Actinomycetota</taxon>
        <taxon>Actinomycetes</taxon>
        <taxon>Propionibacteriales</taxon>
        <taxon>Propionibacteriaceae</taxon>
        <taxon>Microlunatus</taxon>
    </lineage>
</organism>
<name>A0ABP6X1W0_9ACTN</name>
<evidence type="ECO:0000313" key="3">
    <source>
        <dbReference type="EMBL" id="GAA3559663.1"/>
    </source>
</evidence>
<dbReference type="EMBL" id="BAAAYR010000001">
    <property type="protein sequence ID" value="GAA3559663.1"/>
    <property type="molecule type" value="Genomic_DNA"/>
</dbReference>
<proteinExistence type="inferred from homology"/>
<dbReference type="Proteomes" id="UP001500767">
    <property type="component" value="Unassembled WGS sequence"/>
</dbReference>
<protein>
    <recommendedName>
        <fullName evidence="2">Activator of Hsp90 ATPase homologue 1/2-like C-terminal domain-containing protein</fullName>
    </recommendedName>
</protein>
<feature type="domain" description="Activator of Hsp90 ATPase homologue 1/2-like C-terminal" evidence="2">
    <location>
        <begin position="25"/>
        <end position="133"/>
    </location>
</feature>
<evidence type="ECO:0000313" key="4">
    <source>
        <dbReference type="Proteomes" id="UP001500767"/>
    </source>
</evidence>
<sequence>MTTTGTMRALDDERGAVRVEDVYDTDVDDLWEACTRPERLARWMAQLQGEPQLGATVQAVFTSTWSGPLRIDVCDAPHHLLVTGHPGTDEETQIEAWLTAEGSRTRLVVEERGLPGDELHYYGAGWQAHLEDLGRSVSGAGPVHPEGWSSEAAAPAWRERWTALVPAYR</sequence>
<accession>A0ABP6X1W0</accession>
<gene>
    <name evidence="3" type="ORF">GCM10022197_13910</name>
</gene>
<dbReference type="RefSeq" id="WP_204911637.1">
    <property type="nucleotide sequence ID" value="NZ_BAAAYR010000001.1"/>
</dbReference>
<dbReference type="Pfam" id="PF08327">
    <property type="entry name" value="AHSA1"/>
    <property type="match status" value="1"/>
</dbReference>
<dbReference type="SUPFAM" id="SSF55961">
    <property type="entry name" value="Bet v1-like"/>
    <property type="match status" value="1"/>
</dbReference>
<evidence type="ECO:0000259" key="2">
    <source>
        <dbReference type="Pfam" id="PF08327"/>
    </source>
</evidence>
<dbReference type="InterPro" id="IPR013538">
    <property type="entry name" value="ASHA1/2-like_C"/>
</dbReference>
<comment type="caution">
    <text evidence="3">The sequence shown here is derived from an EMBL/GenBank/DDBJ whole genome shotgun (WGS) entry which is preliminary data.</text>
</comment>
<dbReference type="Gene3D" id="3.30.530.20">
    <property type="match status" value="1"/>
</dbReference>
<keyword evidence="4" id="KW-1185">Reference proteome</keyword>